<evidence type="ECO:0000256" key="3">
    <source>
        <dbReference type="ARBA" id="ARBA00022475"/>
    </source>
</evidence>
<dbReference type="InterPro" id="IPR036458">
    <property type="entry name" value="Na:dicarbo_symporter_sf"/>
</dbReference>
<sequence>MQPNAKRGIVQKYFEANLLLKILAGLILGAVCGIIFQDAKDAIVILKPFGDVFIRLLKMIIVPIVMASLIVGCSSISPSDLGRVGAKVLIFYILTSFLAIIVGLAVGLILEPGAGLHITGSGDIGGKAANAPSMSSILVNLFPTNPFEAIAKGEILQIITFSLFFGVALSFLKDSKDERLSRLGNLIYDVFDGINHIMFYVIRWIMEYAPFGVFALIFIVFSQQGVKAFGPLLGVTVSAYIGFAAQIFVVYFLICLVVKINPFKFLKKVRSPMLTAFVTRSSGGTLPISMKTAEEDMGIPKQIYGFALPVGATVNMNGTIIYLGICAMFIANAVGVELDSGAKMTIILTAVLAAVGTAGVPGAGAIMLLMVLESVGLKVEAGSAVAAAYALILGIDAILDMGRTSMNVTGDMLGALVVAKNEKKLDESKWAD</sequence>
<dbReference type="Proteomes" id="UP000552683">
    <property type="component" value="Unassembled WGS sequence"/>
</dbReference>
<keyword evidence="7 8" id="KW-0472">Membrane</keyword>
<keyword evidence="2" id="KW-0813">Transport</keyword>
<keyword evidence="10" id="KW-1185">Reference proteome</keyword>
<dbReference type="GO" id="GO:0006835">
    <property type="term" value="P:dicarboxylic acid transport"/>
    <property type="evidence" value="ECO:0007669"/>
    <property type="project" value="UniProtKB-ARBA"/>
</dbReference>
<evidence type="ECO:0000313" key="10">
    <source>
        <dbReference type="Proteomes" id="UP000552683"/>
    </source>
</evidence>
<accession>A0A842J6P8</accession>
<evidence type="ECO:0000313" key="9">
    <source>
        <dbReference type="EMBL" id="MBC2882245.1"/>
    </source>
</evidence>
<keyword evidence="5" id="KW-0769">Symport</keyword>
<keyword evidence="6 8" id="KW-1133">Transmembrane helix</keyword>
<dbReference type="Pfam" id="PF00375">
    <property type="entry name" value="SDF"/>
    <property type="match status" value="1"/>
</dbReference>
<feature type="transmembrane region" description="Helical" evidence="8">
    <location>
        <begin position="346"/>
        <end position="369"/>
    </location>
</feature>
<keyword evidence="4 8" id="KW-0812">Transmembrane</keyword>
<dbReference type="InterPro" id="IPR018107">
    <property type="entry name" value="Na-dicarboxylate_symporter_CS"/>
</dbReference>
<feature type="transmembrane region" description="Helical" evidence="8">
    <location>
        <begin position="310"/>
        <end position="334"/>
    </location>
</feature>
<gene>
    <name evidence="9" type="ORF">H7R39_03000</name>
</gene>
<feature type="transmembrane region" description="Helical" evidence="8">
    <location>
        <begin position="56"/>
        <end position="77"/>
    </location>
</feature>
<dbReference type="AlphaFoldDB" id="A0A842J6P8"/>
<feature type="transmembrane region" description="Helical" evidence="8">
    <location>
        <begin position="238"/>
        <end position="260"/>
    </location>
</feature>
<evidence type="ECO:0000256" key="5">
    <source>
        <dbReference type="ARBA" id="ARBA00022847"/>
    </source>
</evidence>
<organism evidence="9 10">
    <name type="scientific">Campylobacter massiliensis</name>
    <dbReference type="NCBI Taxonomy" id="2762557"/>
    <lineage>
        <taxon>Bacteria</taxon>
        <taxon>Pseudomonadati</taxon>
        <taxon>Campylobacterota</taxon>
        <taxon>Epsilonproteobacteria</taxon>
        <taxon>Campylobacterales</taxon>
        <taxon>Campylobacteraceae</taxon>
        <taxon>Campylobacter</taxon>
    </lineage>
</organism>
<evidence type="ECO:0000256" key="7">
    <source>
        <dbReference type="ARBA" id="ARBA00023136"/>
    </source>
</evidence>
<dbReference type="GO" id="GO:0015293">
    <property type="term" value="F:symporter activity"/>
    <property type="evidence" value="ECO:0007669"/>
    <property type="project" value="UniProtKB-KW"/>
</dbReference>
<dbReference type="PRINTS" id="PR00173">
    <property type="entry name" value="EDTRNSPORT"/>
</dbReference>
<dbReference type="Gene3D" id="1.10.3860.10">
    <property type="entry name" value="Sodium:dicarboxylate symporter"/>
    <property type="match status" value="1"/>
</dbReference>
<comment type="caution">
    <text evidence="9">The sequence shown here is derived from an EMBL/GenBank/DDBJ whole genome shotgun (WGS) entry which is preliminary data.</text>
</comment>
<keyword evidence="3" id="KW-1003">Cell membrane</keyword>
<dbReference type="FunFam" id="1.10.3860.10:FF:000001">
    <property type="entry name" value="C4-dicarboxylate transport protein"/>
    <property type="match status" value="1"/>
</dbReference>
<name>A0A842J6P8_9BACT</name>
<evidence type="ECO:0000256" key="2">
    <source>
        <dbReference type="ARBA" id="ARBA00022448"/>
    </source>
</evidence>
<dbReference type="GO" id="GO:0005886">
    <property type="term" value="C:plasma membrane"/>
    <property type="evidence" value="ECO:0007669"/>
    <property type="project" value="UniProtKB-SubCell"/>
</dbReference>
<dbReference type="PANTHER" id="PTHR42865:SF7">
    <property type="entry name" value="PROTON_GLUTAMATE-ASPARTATE SYMPORTER"/>
    <property type="match status" value="1"/>
</dbReference>
<feature type="transmembrane region" description="Helical" evidence="8">
    <location>
        <begin position="381"/>
        <end position="399"/>
    </location>
</feature>
<evidence type="ECO:0000256" key="4">
    <source>
        <dbReference type="ARBA" id="ARBA00022692"/>
    </source>
</evidence>
<evidence type="ECO:0000256" key="1">
    <source>
        <dbReference type="ARBA" id="ARBA00004651"/>
    </source>
</evidence>
<dbReference type="InterPro" id="IPR001991">
    <property type="entry name" value="Na-dicarboxylate_symporter"/>
</dbReference>
<dbReference type="PROSITE" id="PS00713">
    <property type="entry name" value="NA_DICARBOXYL_SYMP_1"/>
    <property type="match status" value="1"/>
</dbReference>
<evidence type="ECO:0000256" key="6">
    <source>
        <dbReference type="ARBA" id="ARBA00022989"/>
    </source>
</evidence>
<dbReference type="SUPFAM" id="SSF118215">
    <property type="entry name" value="Proton glutamate symport protein"/>
    <property type="match status" value="1"/>
</dbReference>
<dbReference type="PANTHER" id="PTHR42865">
    <property type="entry name" value="PROTON/GLUTAMATE-ASPARTATE SYMPORTER"/>
    <property type="match status" value="1"/>
</dbReference>
<feature type="transmembrane region" description="Helical" evidence="8">
    <location>
        <begin position="155"/>
        <end position="172"/>
    </location>
</feature>
<evidence type="ECO:0000256" key="8">
    <source>
        <dbReference type="SAM" id="Phobius"/>
    </source>
</evidence>
<feature type="transmembrane region" description="Helical" evidence="8">
    <location>
        <begin position="18"/>
        <end position="36"/>
    </location>
</feature>
<dbReference type="EMBL" id="JACLZK010000001">
    <property type="protein sequence ID" value="MBC2882245.1"/>
    <property type="molecule type" value="Genomic_DNA"/>
</dbReference>
<protein>
    <submittedName>
        <fullName evidence="9">Dicarboxylate/amino acid:cation symporter</fullName>
    </submittedName>
</protein>
<dbReference type="RefSeq" id="WP_185897903.1">
    <property type="nucleotide sequence ID" value="NZ_JACLZK010000001.1"/>
</dbReference>
<comment type="subcellular location">
    <subcellularLocation>
        <location evidence="1">Cell membrane</location>
        <topology evidence="1">Multi-pass membrane protein</topology>
    </subcellularLocation>
</comment>
<feature type="transmembrane region" description="Helical" evidence="8">
    <location>
        <begin position="208"/>
        <end position="226"/>
    </location>
</feature>
<proteinExistence type="predicted"/>
<reference evidence="9 10" key="1">
    <citation type="submission" date="2020-08" db="EMBL/GenBank/DDBJ databases">
        <title>Complete genome and description of Campylobacter massiliensis Marseille-Q3452 sp. nov.</title>
        <authorList>
            <person name="Antezack A."/>
        </authorList>
    </citation>
    <scope>NUCLEOTIDE SEQUENCE [LARGE SCALE GENOMIC DNA]</scope>
    <source>
        <strain evidence="9 10">Marseille-Q3452</strain>
    </source>
</reference>
<feature type="transmembrane region" description="Helical" evidence="8">
    <location>
        <begin position="89"/>
        <end position="110"/>
    </location>
</feature>